<dbReference type="Proteomes" id="UP000274131">
    <property type="component" value="Unassembled WGS sequence"/>
</dbReference>
<comment type="subcellular location">
    <subcellularLocation>
        <location evidence="2">Chromosome</location>
    </subcellularLocation>
    <subcellularLocation>
        <location evidence="1">Nucleus</location>
    </subcellularLocation>
</comment>
<accession>A0A0N4UXC6</accession>
<evidence type="ECO:0000256" key="7">
    <source>
        <dbReference type="ARBA" id="ARBA00023269"/>
    </source>
</evidence>
<dbReference type="GO" id="GO:0005634">
    <property type="term" value="C:nucleus"/>
    <property type="evidence" value="ECO:0007669"/>
    <property type="project" value="UniProtKB-SubCell"/>
</dbReference>
<keyword evidence="4" id="KW-0158">Chromosome</keyword>
<evidence type="ECO:0000256" key="4">
    <source>
        <dbReference type="ARBA" id="ARBA00022454"/>
    </source>
</evidence>
<evidence type="ECO:0000256" key="2">
    <source>
        <dbReference type="ARBA" id="ARBA00004286"/>
    </source>
</evidence>
<keyword evidence="5" id="KW-0238">DNA-binding</keyword>
<dbReference type="InterPro" id="IPR009072">
    <property type="entry name" value="Histone-fold"/>
</dbReference>
<gene>
    <name evidence="10" type="ORF">EVEC_LOCUS1892</name>
</gene>
<evidence type="ECO:0000256" key="6">
    <source>
        <dbReference type="ARBA" id="ARBA00023242"/>
    </source>
</evidence>
<evidence type="ECO:0000313" key="12">
    <source>
        <dbReference type="WBParaSite" id="EVEC_0000218401-mRNA-1"/>
    </source>
</evidence>
<comment type="similarity">
    <text evidence="3">Belongs to the histone H3 family.</text>
</comment>
<proteinExistence type="inferred from homology"/>
<evidence type="ECO:0000256" key="8">
    <source>
        <dbReference type="SAM" id="MobiDB-lite"/>
    </source>
</evidence>
<feature type="domain" description="Core Histone H2A/H2B/H3" evidence="9">
    <location>
        <begin position="77"/>
        <end position="164"/>
    </location>
</feature>
<dbReference type="STRING" id="51028.A0A0N4UXC6"/>
<evidence type="ECO:0000259" key="9">
    <source>
        <dbReference type="Pfam" id="PF00125"/>
    </source>
</evidence>
<reference evidence="10 11" key="2">
    <citation type="submission" date="2018-10" db="EMBL/GenBank/DDBJ databases">
        <authorList>
            <consortium name="Pathogen Informatics"/>
        </authorList>
    </citation>
    <scope>NUCLEOTIDE SEQUENCE [LARGE SCALE GENOMIC DNA]</scope>
</reference>
<dbReference type="Gene3D" id="1.10.20.10">
    <property type="entry name" value="Histone, subunit A"/>
    <property type="match status" value="1"/>
</dbReference>
<keyword evidence="7" id="KW-0544">Nucleosome core</keyword>
<dbReference type="PRINTS" id="PR00622">
    <property type="entry name" value="HISTONEH3"/>
</dbReference>
<dbReference type="PANTHER" id="PTHR11426">
    <property type="entry name" value="HISTONE H3"/>
    <property type="match status" value="1"/>
</dbReference>
<keyword evidence="11" id="KW-1185">Reference proteome</keyword>
<name>A0A0N4UXC6_ENTVE</name>
<evidence type="ECO:0000256" key="1">
    <source>
        <dbReference type="ARBA" id="ARBA00004123"/>
    </source>
</evidence>
<dbReference type="GO" id="GO:0046982">
    <property type="term" value="F:protein heterodimerization activity"/>
    <property type="evidence" value="ECO:0007669"/>
    <property type="project" value="InterPro"/>
</dbReference>
<evidence type="ECO:0000256" key="3">
    <source>
        <dbReference type="ARBA" id="ARBA00010343"/>
    </source>
</evidence>
<organism evidence="12">
    <name type="scientific">Enterobius vermicularis</name>
    <name type="common">Human pinworm</name>
    <dbReference type="NCBI Taxonomy" id="51028"/>
    <lineage>
        <taxon>Eukaryota</taxon>
        <taxon>Metazoa</taxon>
        <taxon>Ecdysozoa</taxon>
        <taxon>Nematoda</taxon>
        <taxon>Chromadorea</taxon>
        <taxon>Rhabditida</taxon>
        <taxon>Spirurina</taxon>
        <taxon>Oxyuridomorpha</taxon>
        <taxon>Oxyuroidea</taxon>
        <taxon>Oxyuridae</taxon>
        <taxon>Enterobius</taxon>
    </lineage>
</organism>
<dbReference type="OrthoDB" id="4025405at2759"/>
<dbReference type="CDD" id="cd22911">
    <property type="entry name" value="HFD_H3"/>
    <property type="match status" value="1"/>
</dbReference>
<dbReference type="SMART" id="SM00428">
    <property type="entry name" value="H3"/>
    <property type="match status" value="1"/>
</dbReference>
<protein>
    <submittedName>
        <fullName evidence="12">Histone domain-containing protein</fullName>
    </submittedName>
</protein>
<dbReference type="Pfam" id="PF00125">
    <property type="entry name" value="Histone"/>
    <property type="match status" value="1"/>
</dbReference>
<dbReference type="GO" id="GO:0030527">
    <property type="term" value="F:structural constituent of chromatin"/>
    <property type="evidence" value="ECO:0007669"/>
    <property type="project" value="InterPro"/>
</dbReference>
<dbReference type="GO" id="GO:0003677">
    <property type="term" value="F:DNA binding"/>
    <property type="evidence" value="ECO:0007669"/>
    <property type="project" value="UniProtKB-KW"/>
</dbReference>
<dbReference type="GO" id="GO:0000786">
    <property type="term" value="C:nucleosome"/>
    <property type="evidence" value="ECO:0007669"/>
    <property type="project" value="UniProtKB-KW"/>
</dbReference>
<dbReference type="AlphaFoldDB" id="A0A0N4UXC6"/>
<dbReference type="SUPFAM" id="SSF47113">
    <property type="entry name" value="Histone-fold"/>
    <property type="match status" value="1"/>
</dbReference>
<evidence type="ECO:0000256" key="5">
    <source>
        <dbReference type="ARBA" id="ARBA00023125"/>
    </source>
</evidence>
<dbReference type="PROSITE" id="PS00959">
    <property type="entry name" value="HISTONE_H3_2"/>
    <property type="match status" value="1"/>
</dbReference>
<evidence type="ECO:0000313" key="10">
    <source>
        <dbReference type="EMBL" id="VDD86749.1"/>
    </source>
</evidence>
<evidence type="ECO:0000313" key="11">
    <source>
        <dbReference type="Proteomes" id="UP000274131"/>
    </source>
</evidence>
<dbReference type="InterPro" id="IPR007125">
    <property type="entry name" value="H2A/H2B/H3"/>
</dbReference>
<feature type="region of interest" description="Disordered" evidence="8">
    <location>
        <begin position="29"/>
        <end position="51"/>
    </location>
</feature>
<reference evidence="12" key="1">
    <citation type="submission" date="2017-02" db="UniProtKB">
        <authorList>
            <consortium name="WormBaseParasite"/>
        </authorList>
    </citation>
    <scope>IDENTIFICATION</scope>
</reference>
<dbReference type="EMBL" id="UXUI01007282">
    <property type="protein sequence ID" value="VDD86749.1"/>
    <property type="molecule type" value="Genomic_DNA"/>
</dbReference>
<dbReference type="InterPro" id="IPR000164">
    <property type="entry name" value="Histone_H3/CENP-A"/>
</dbReference>
<sequence>MVRTKNPAHHFDTLTTLSSVAGDSVPLDESYASTPLRPSPRSNFSSASRGGRPFLHLAAKKPLIKKSSRAPSKRYRPGARALREIRHFQKTTDRLIPAAPFMRLVREIANECSFIKDGVRFQSEAVKALQESAEAFLVMIFEQANFLALHGRRVTVMPRDIQLWRLIKEF</sequence>
<keyword evidence="6" id="KW-0539">Nucleus</keyword>
<dbReference type="WBParaSite" id="EVEC_0000218401-mRNA-1">
    <property type="protein sequence ID" value="EVEC_0000218401-mRNA-1"/>
    <property type="gene ID" value="EVEC_0000218401"/>
</dbReference>
<dbReference type="FunFam" id="1.10.20.10:FF:000085">
    <property type="entry name" value="Histone H3.2"/>
    <property type="match status" value="1"/>
</dbReference>